<accession>A0AC34R6F2</accession>
<organism evidence="1 2">
    <name type="scientific">Panagrolaimus sp. JU765</name>
    <dbReference type="NCBI Taxonomy" id="591449"/>
    <lineage>
        <taxon>Eukaryota</taxon>
        <taxon>Metazoa</taxon>
        <taxon>Ecdysozoa</taxon>
        <taxon>Nematoda</taxon>
        <taxon>Chromadorea</taxon>
        <taxon>Rhabditida</taxon>
        <taxon>Tylenchina</taxon>
        <taxon>Panagrolaimomorpha</taxon>
        <taxon>Panagrolaimoidea</taxon>
        <taxon>Panagrolaimidae</taxon>
        <taxon>Panagrolaimus</taxon>
    </lineage>
</organism>
<evidence type="ECO:0000313" key="1">
    <source>
        <dbReference type="Proteomes" id="UP000887576"/>
    </source>
</evidence>
<name>A0AC34R6F2_9BILA</name>
<dbReference type="WBParaSite" id="JU765_v2.g3970.t1">
    <property type="protein sequence ID" value="JU765_v2.g3970.t1"/>
    <property type="gene ID" value="JU765_v2.g3970"/>
</dbReference>
<sequence length="125" mass="14173">MNRAFLISVLVIFIGLLIALLIFLITIILYRMFREQDRKYAMTDKNQCICTDCERAASSKMSRGTVEFARGIKMTSTARNPEEVFTNSSTPMTLSELDKQQYEQLVDIEGVVTVVAEHKTLDDGI</sequence>
<reference evidence="2" key="1">
    <citation type="submission" date="2022-11" db="UniProtKB">
        <authorList>
            <consortium name="WormBaseParasite"/>
        </authorList>
    </citation>
    <scope>IDENTIFICATION</scope>
</reference>
<evidence type="ECO:0000313" key="2">
    <source>
        <dbReference type="WBParaSite" id="JU765_v2.g3970.t1"/>
    </source>
</evidence>
<dbReference type="Proteomes" id="UP000887576">
    <property type="component" value="Unplaced"/>
</dbReference>
<proteinExistence type="predicted"/>
<protein>
    <submittedName>
        <fullName evidence="2">Uncharacterized protein</fullName>
    </submittedName>
</protein>